<feature type="transmembrane region" description="Helical" evidence="8">
    <location>
        <begin position="167"/>
        <end position="196"/>
    </location>
</feature>
<dbReference type="GO" id="GO:0009103">
    <property type="term" value="P:lipopolysaccharide biosynthetic process"/>
    <property type="evidence" value="ECO:0007669"/>
    <property type="project" value="UniProtKB-ARBA"/>
</dbReference>
<feature type="transmembrane region" description="Helical" evidence="8">
    <location>
        <begin position="338"/>
        <end position="360"/>
    </location>
</feature>
<evidence type="ECO:0000259" key="9">
    <source>
        <dbReference type="Pfam" id="PF13231"/>
    </source>
</evidence>
<evidence type="ECO:0000313" key="11">
    <source>
        <dbReference type="Proteomes" id="UP000177263"/>
    </source>
</evidence>
<feature type="transmembrane region" description="Helical" evidence="8">
    <location>
        <begin position="278"/>
        <end position="296"/>
    </location>
</feature>
<gene>
    <name evidence="10" type="ORF">A2801_03675</name>
</gene>
<dbReference type="AlphaFoldDB" id="A0A1F7YNP0"/>
<proteinExistence type="predicted"/>
<keyword evidence="6 8" id="KW-1133">Transmembrane helix</keyword>
<comment type="subcellular location">
    <subcellularLocation>
        <location evidence="1">Cell membrane</location>
        <topology evidence="1">Multi-pass membrane protein</topology>
    </subcellularLocation>
</comment>
<evidence type="ECO:0000256" key="2">
    <source>
        <dbReference type="ARBA" id="ARBA00022475"/>
    </source>
</evidence>
<keyword evidence="2" id="KW-1003">Cell membrane</keyword>
<feature type="transmembrane region" description="Helical" evidence="8">
    <location>
        <begin position="115"/>
        <end position="132"/>
    </location>
</feature>
<dbReference type="STRING" id="1802500.A2801_03675"/>
<feature type="transmembrane region" description="Helical" evidence="8">
    <location>
        <begin position="12"/>
        <end position="31"/>
    </location>
</feature>
<protein>
    <recommendedName>
        <fullName evidence="9">Glycosyltransferase RgtA/B/C/D-like domain-containing protein</fullName>
    </recommendedName>
</protein>
<reference evidence="10 11" key="1">
    <citation type="journal article" date="2016" name="Nat. Commun.">
        <title>Thousands of microbial genomes shed light on interconnected biogeochemical processes in an aquifer system.</title>
        <authorList>
            <person name="Anantharaman K."/>
            <person name="Brown C.T."/>
            <person name="Hug L.A."/>
            <person name="Sharon I."/>
            <person name="Castelle C.J."/>
            <person name="Probst A.J."/>
            <person name="Thomas B.C."/>
            <person name="Singh A."/>
            <person name="Wilkins M.J."/>
            <person name="Karaoz U."/>
            <person name="Brodie E.L."/>
            <person name="Williams K.H."/>
            <person name="Hubbard S.S."/>
            <person name="Banfield J.F."/>
        </authorList>
    </citation>
    <scope>NUCLEOTIDE SEQUENCE [LARGE SCALE GENOMIC DNA]</scope>
</reference>
<feature type="domain" description="Glycosyltransferase RgtA/B/C/D-like" evidence="9">
    <location>
        <begin position="83"/>
        <end position="218"/>
    </location>
</feature>
<evidence type="ECO:0000256" key="6">
    <source>
        <dbReference type="ARBA" id="ARBA00022989"/>
    </source>
</evidence>
<feature type="transmembrane region" description="Helical" evidence="8">
    <location>
        <begin position="208"/>
        <end position="233"/>
    </location>
</feature>
<keyword evidence="4" id="KW-0808">Transferase</keyword>
<evidence type="ECO:0000256" key="4">
    <source>
        <dbReference type="ARBA" id="ARBA00022679"/>
    </source>
</evidence>
<feature type="transmembrane region" description="Helical" evidence="8">
    <location>
        <begin position="138"/>
        <end position="155"/>
    </location>
</feature>
<accession>A0A1F7YNP0</accession>
<evidence type="ECO:0000256" key="3">
    <source>
        <dbReference type="ARBA" id="ARBA00022676"/>
    </source>
</evidence>
<feature type="transmembrane region" description="Helical" evidence="8">
    <location>
        <begin position="83"/>
        <end position="103"/>
    </location>
</feature>
<dbReference type="EMBL" id="MGGM01000028">
    <property type="protein sequence ID" value="OGM28519.1"/>
    <property type="molecule type" value="Genomic_DNA"/>
</dbReference>
<evidence type="ECO:0000256" key="5">
    <source>
        <dbReference type="ARBA" id="ARBA00022692"/>
    </source>
</evidence>
<evidence type="ECO:0000256" key="1">
    <source>
        <dbReference type="ARBA" id="ARBA00004651"/>
    </source>
</evidence>
<name>A0A1F7YNP0_9BACT</name>
<dbReference type="PANTHER" id="PTHR33908">
    <property type="entry name" value="MANNOSYLTRANSFERASE YKCB-RELATED"/>
    <property type="match status" value="1"/>
</dbReference>
<comment type="caution">
    <text evidence="10">The sequence shown here is derived from an EMBL/GenBank/DDBJ whole genome shotgun (WGS) entry which is preliminary data.</text>
</comment>
<dbReference type="GO" id="GO:0005886">
    <property type="term" value="C:plasma membrane"/>
    <property type="evidence" value="ECO:0007669"/>
    <property type="project" value="UniProtKB-SubCell"/>
</dbReference>
<evidence type="ECO:0000256" key="7">
    <source>
        <dbReference type="ARBA" id="ARBA00023136"/>
    </source>
</evidence>
<dbReference type="InterPro" id="IPR038731">
    <property type="entry name" value="RgtA/B/C-like"/>
</dbReference>
<keyword evidence="3" id="KW-0328">Glycosyltransferase</keyword>
<dbReference type="Pfam" id="PF13231">
    <property type="entry name" value="PMT_2"/>
    <property type="match status" value="1"/>
</dbReference>
<dbReference type="InterPro" id="IPR050297">
    <property type="entry name" value="LipidA_mod_glycosyltrf_83"/>
</dbReference>
<dbReference type="Proteomes" id="UP000177263">
    <property type="component" value="Unassembled WGS sequence"/>
</dbReference>
<keyword evidence="5 8" id="KW-0812">Transmembrane</keyword>
<keyword evidence="7 8" id="KW-0472">Membrane</keyword>
<dbReference type="GO" id="GO:0016763">
    <property type="term" value="F:pentosyltransferase activity"/>
    <property type="evidence" value="ECO:0007669"/>
    <property type="project" value="TreeGrafter"/>
</dbReference>
<sequence length="502" mass="56474">MNVTIYSRTIKLTAARILYWLTLGGFFLYLATDLAYNTAFVDEAIYATVGEEVLRGSYWENALTWMGGSYLYPIISATINRHFGLAGVRMFSIFCVLTAGVTSSKIAEVLSGKRAALIALIAFLTSAVSLNVGQLGTYDAPAVLFFSLATYLAIVTSNLKGYRQIPAIFFSALFFALAVLSKYIAIILLPVVGLLVLTRTRFSIPKTLLWGIVASIVIGSFTLLEYEQLYIFFTGGAFKEYTSRVKIIAEAWKYLHVFIPLAFAGGLVTFLKKPDKRVLISILLLGSIVPFGYHFGSANIRSMWKHMIFSLLFLVPIAAVTLESAYLRFRTWARNNQILINASHIFVTIAFLTVGSLLWNNLREHWVFQRSWPSATNVLQILAANRHDDDIIFAEGSAVFKYHLFAGFARPESWTSTWYMEYEGQSGVPAMIAAIKDRHFDFVILNGYFTGDIVYELRPYLAEYYTLLFEDTYKLSGVYDTTTSLWVPKDALREYSALPTLE</sequence>
<feature type="transmembrane region" description="Helical" evidence="8">
    <location>
        <begin position="308"/>
        <end position="326"/>
    </location>
</feature>
<feature type="transmembrane region" description="Helical" evidence="8">
    <location>
        <begin position="254"/>
        <end position="272"/>
    </location>
</feature>
<organism evidence="10 11">
    <name type="scientific">Candidatus Woesebacteria bacterium RIFCSPHIGHO2_01_FULL_41_10</name>
    <dbReference type="NCBI Taxonomy" id="1802500"/>
    <lineage>
        <taxon>Bacteria</taxon>
        <taxon>Candidatus Woeseibacteriota</taxon>
    </lineage>
</organism>
<evidence type="ECO:0000313" key="10">
    <source>
        <dbReference type="EMBL" id="OGM28519.1"/>
    </source>
</evidence>
<evidence type="ECO:0000256" key="8">
    <source>
        <dbReference type="SAM" id="Phobius"/>
    </source>
</evidence>
<dbReference type="PANTHER" id="PTHR33908:SF11">
    <property type="entry name" value="MEMBRANE PROTEIN"/>
    <property type="match status" value="1"/>
</dbReference>